<feature type="compositionally biased region" description="Low complexity" evidence="1">
    <location>
        <begin position="885"/>
        <end position="897"/>
    </location>
</feature>
<organism evidence="2 3">
    <name type="scientific">Chlamydomonas eustigma</name>
    <dbReference type="NCBI Taxonomy" id="1157962"/>
    <lineage>
        <taxon>Eukaryota</taxon>
        <taxon>Viridiplantae</taxon>
        <taxon>Chlorophyta</taxon>
        <taxon>core chlorophytes</taxon>
        <taxon>Chlorophyceae</taxon>
        <taxon>CS clade</taxon>
        <taxon>Chlamydomonadales</taxon>
        <taxon>Chlamydomonadaceae</taxon>
        <taxon>Chlamydomonas</taxon>
    </lineage>
</organism>
<feature type="region of interest" description="Disordered" evidence="1">
    <location>
        <begin position="787"/>
        <end position="1044"/>
    </location>
</feature>
<feature type="region of interest" description="Disordered" evidence="1">
    <location>
        <begin position="1122"/>
        <end position="1157"/>
    </location>
</feature>
<comment type="caution">
    <text evidence="2">The sequence shown here is derived from an EMBL/GenBank/DDBJ whole genome shotgun (WGS) entry which is preliminary data.</text>
</comment>
<proteinExistence type="predicted"/>
<evidence type="ECO:0000313" key="3">
    <source>
        <dbReference type="Proteomes" id="UP000232323"/>
    </source>
</evidence>
<dbReference type="PANTHER" id="PTHR21580">
    <property type="entry name" value="SHIPPO-1-RELATED"/>
    <property type="match status" value="1"/>
</dbReference>
<dbReference type="InterPro" id="IPR051291">
    <property type="entry name" value="CIMAP"/>
</dbReference>
<name>A0A250WPD6_9CHLO</name>
<gene>
    <name evidence="2" type="ORF">CEUSTIGMA_g139.t1</name>
</gene>
<feature type="region of interest" description="Disordered" evidence="1">
    <location>
        <begin position="1257"/>
        <end position="1331"/>
    </location>
</feature>
<dbReference type="Proteomes" id="UP000232323">
    <property type="component" value="Unassembled WGS sequence"/>
</dbReference>
<feature type="region of interest" description="Disordered" evidence="1">
    <location>
        <begin position="632"/>
        <end position="756"/>
    </location>
</feature>
<feature type="region of interest" description="Disordered" evidence="1">
    <location>
        <begin position="364"/>
        <end position="416"/>
    </location>
</feature>
<feature type="region of interest" description="Disordered" evidence="1">
    <location>
        <begin position="561"/>
        <end position="586"/>
    </location>
</feature>
<dbReference type="InterPro" id="IPR010736">
    <property type="entry name" value="SHIPPO-rpt"/>
</dbReference>
<feature type="compositionally biased region" description="Basic and acidic residues" evidence="1">
    <location>
        <begin position="702"/>
        <end position="711"/>
    </location>
</feature>
<feature type="compositionally biased region" description="Low complexity" evidence="1">
    <location>
        <begin position="1124"/>
        <end position="1149"/>
    </location>
</feature>
<evidence type="ECO:0000256" key="1">
    <source>
        <dbReference type="SAM" id="MobiDB-lite"/>
    </source>
</evidence>
<feature type="compositionally biased region" description="Polar residues" evidence="1">
    <location>
        <begin position="934"/>
        <end position="945"/>
    </location>
</feature>
<protein>
    <recommendedName>
        <fullName evidence="4">Sperm-tail PG-rich repeat-containing protein 2</fullName>
    </recommendedName>
</protein>
<evidence type="ECO:0000313" key="2">
    <source>
        <dbReference type="EMBL" id="GAX72683.1"/>
    </source>
</evidence>
<dbReference type="OrthoDB" id="429991at2759"/>
<keyword evidence="3" id="KW-1185">Reference proteome</keyword>
<evidence type="ECO:0008006" key="4">
    <source>
        <dbReference type="Google" id="ProtNLM"/>
    </source>
</evidence>
<feature type="compositionally biased region" description="Polar residues" evidence="1">
    <location>
        <begin position="379"/>
        <end position="389"/>
    </location>
</feature>
<reference evidence="2 3" key="1">
    <citation type="submission" date="2017-08" db="EMBL/GenBank/DDBJ databases">
        <title>Acidophilic green algal genome provides insights into adaptation to an acidic environment.</title>
        <authorList>
            <person name="Hirooka S."/>
            <person name="Hirose Y."/>
            <person name="Kanesaki Y."/>
            <person name="Higuchi S."/>
            <person name="Fujiwara T."/>
            <person name="Onuma R."/>
            <person name="Era A."/>
            <person name="Ohbayashi R."/>
            <person name="Uzuka A."/>
            <person name="Nozaki H."/>
            <person name="Yoshikawa H."/>
            <person name="Miyagishima S.Y."/>
        </authorList>
    </citation>
    <scope>NUCLEOTIDE SEQUENCE [LARGE SCALE GENOMIC DNA]</scope>
    <source>
        <strain evidence="2 3">NIES-2499</strain>
    </source>
</reference>
<dbReference type="PANTHER" id="PTHR21580:SF28">
    <property type="entry name" value="BOREALIN N-TERMINAL DOMAIN-CONTAINING PROTEIN-RELATED"/>
    <property type="match status" value="1"/>
</dbReference>
<dbReference type="Pfam" id="PF07004">
    <property type="entry name" value="SHIPPO-rpt"/>
    <property type="match status" value="15"/>
</dbReference>
<feature type="compositionally biased region" description="Basic residues" evidence="1">
    <location>
        <begin position="951"/>
        <end position="960"/>
    </location>
</feature>
<sequence>MARRDYLHLPELPSAKAKDRRQLVGIIPGGSISGLAVKEYGTVVPLGADGSYMVYERLDYAEAKRRAPDAAAAMKRMRSFSGLEDTTQSVEGVVNIQDLSERQSSMASSARGPAFTMGSRTRAVLHGQSLVIPGSEMLPGPGTYDPQQPAISTGPAFTLRGKSREKPIEVLPGPGAYSGDALTKGSRDGPAFSMYSKPAPHIEDLPGPGEYNINRDISTGPAATMMSRPRPAAVEVLPGPTDYQRSQPLGKDKPAYTIQGRHESKTRTISGPAPGEYEIPEMWKSGVAFTLGGRHLEPEVEDLPGPGAYHSVYRSSVGSPSAPAYTMGAALPDKPGSDSPGPGEYYRDLKQTAPAFTIRPKTQTTASLTTDVPGPGSYHANTQRPNSPSAPAYTMRPRTQPLGGATREGVEQVPGPGAYEALGPETGPAFTMSARQPTGMAPDSPGPADYNMESYAETGPAFTMGMRPQERVDQGLPAPGEYEMPRESWRQGPAYTMRLQLLDTLAARPESPGPGQYTVRALEGGPAFTMSGRVADPSASSSAALPGPGEYEYERLDGGPAFSMRGKEGQRAATQSPGPGDYFKASKAGMEAPAFTMRSKTLDLSAEDGSPAGPGQYNPEKLLPAAPAYTMRPKTEAESVPESPGPGTYTEVHLAQGPAWTMKGPHRPPADAHEPGQDSPGPTHYNAPQSTLDGPAFTMRGRVKDAEEEGHPGPGEYVGAGQARGGPAYTIRSRPTEASPPPSPGPGDYNDSRVLRGPAFTMKGRHQELDVVGEDVFIDPDIPGPGIYGNPNVPGKDQIGLSGPAYTMRPKLEIKESPRAPGPGEYSSIATSPEGPSYTMGSRQPVKRQSALQQDSPAPGHYGSPGPSIGTEGPAFSLLGKISLPANANAEAGPAPGDYGAPQKVGPDGPAFSLGGKRKDKGPGHKALEPGPGQHQTLASEQNGPAFTMGRKLKKGRRNVKAPDPGQYHQSLGPSGPAHSFPASSRGSGPGARADARDTPGPADHAELAGPPGGGAAWTLGARPQPPSPNGNPGPGQYNDARSFSRPLGTVVSSFMGGPRVEYIATSFGYADLYGQHGPSNSPRRMRRVTFESSTMFRDSMEMRDTTNGLIRAAENVKRLPGQAAAAGRRASSAPRKSTAVAAAGRSAGNGAGHKRSSVNQARIGVAAAAEDAARLLARMKIRDVTSFEGYGGRRVGASKAPVPKLEVPSSGYGAENVMSCRDQSVVRRGAPVRYQTHIGVGGGLYTFELVGGGTGGKGETGAVSKPKATPWGIPGNVGEGRRRQEGGAAGAAQMRAAAAGPGVQPNTGGGSSKLVIGKNQPASSQSKGARRSLLYGSVEFGRDQRLPSSVSGRGYAHKVSVV</sequence>
<accession>A0A250WPD6</accession>
<feature type="compositionally biased region" description="Low complexity" evidence="1">
    <location>
        <begin position="1291"/>
        <end position="1301"/>
    </location>
</feature>
<feature type="compositionally biased region" description="Gly residues" evidence="1">
    <location>
        <begin position="712"/>
        <end position="724"/>
    </location>
</feature>
<dbReference type="EMBL" id="BEGY01000001">
    <property type="protein sequence ID" value="GAX72683.1"/>
    <property type="molecule type" value="Genomic_DNA"/>
</dbReference>